<dbReference type="InterPro" id="IPR027417">
    <property type="entry name" value="P-loop_NTPase"/>
</dbReference>
<keyword evidence="12 14" id="KW-0119">Carbohydrate metabolism</keyword>
<comment type="function">
    <text evidence="14">Catalyzes the ATP- as well as the pyrophosphate-dependent phosphorylation of a specific serine residue in HPr, a phosphocarrier protein of the phosphoenolpyruvate-dependent sugar phosphotransferase system (PTS). HprK/P also catalyzes the pyrophosphate-producing, inorganic phosphate-dependent dephosphorylation (phosphorolysis) of seryl-phosphorylated HPr (P-Ser-HPr). The two antagonistic activities of HprK/P are regulated by several intracellular metabolites, which change their concentration in response to the absence or presence of rapidly metabolisable carbon sources (glucose, fructose, etc.) in the growth medium. Therefore, by controlling the phosphorylation state of HPr, HPrK/P is a sensor enzyme that plays a major role in the regulation of carbon metabolism and sugar transport: it mediates carbon catabolite repression (CCR), and regulates PTS-catalyzed carbohydrate uptake and inducer exclusion.</text>
</comment>
<feature type="region of interest" description="Important for the catalytic mechanism of dephosphorylation" evidence="14">
    <location>
        <begin position="265"/>
        <end position="270"/>
    </location>
</feature>
<comment type="caution">
    <text evidence="17">The sequence shown here is derived from an EMBL/GenBank/DDBJ whole genome shotgun (WGS) entry which is preliminary data.</text>
</comment>
<keyword evidence="11 14" id="KW-0511">Multifunctional enzyme</keyword>
<evidence type="ECO:0000256" key="11">
    <source>
        <dbReference type="ARBA" id="ARBA00023268"/>
    </source>
</evidence>
<name>A0A9D2EJ89_9FIRM</name>
<feature type="binding site" evidence="14">
    <location>
        <begin position="154"/>
        <end position="161"/>
    </location>
    <ligand>
        <name>ATP</name>
        <dbReference type="ChEBI" id="CHEBI:30616"/>
    </ligand>
</feature>
<keyword evidence="8 14" id="KW-0418">Kinase</keyword>
<reference evidence="17" key="2">
    <citation type="submission" date="2021-04" db="EMBL/GenBank/DDBJ databases">
        <authorList>
            <person name="Gilroy R."/>
        </authorList>
    </citation>
    <scope>NUCLEOTIDE SEQUENCE</scope>
    <source>
        <strain evidence="17">CHK179-28034</strain>
    </source>
</reference>
<dbReference type="SUPFAM" id="SSF75138">
    <property type="entry name" value="HprK N-terminal domain-like"/>
    <property type="match status" value="1"/>
</dbReference>
<reference evidence="17" key="1">
    <citation type="journal article" date="2021" name="PeerJ">
        <title>Extensive microbial diversity within the chicken gut microbiome revealed by metagenomics and culture.</title>
        <authorList>
            <person name="Gilroy R."/>
            <person name="Ravi A."/>
            <person name="Getino M."/>
            <person name="Pursley I."/>
            <person name="Horton D.L."/>
            <person name="Alikhan N.F."/>
            <person name="Baker D."/>
            <person name="Gharbi K."/>
            <person name="Hall N."/>
            <person name="Watson M."/>
            <person name="Adriaenssens E.M."/>
            <person name="Foster-Nyarko E."/>
            <person name="Jarju S."/>
            <person name="Secka A."/>
            <person name="Antonio M."/>
            <person name="Oren A."/>
            <person name="Chaudhuri R.R."/>
            <person name="La Ragione R."/>
            <person name="Hildebrand F."/>
            <person name="Pallen M.J."/>
        </authorList>
    </citation>
    <scope>NUCLEOTIDE SEQUENCE</scope>
    <source>
        <strain evidence="17">CHK179-28034</strain>
    </source>
</reference>
<evidence type="ECO:0000259" key="15">
    <source>
        <dbReference type="Pfam" id="PF02603"/>
    </source>
</evidence>
<evidence type="ECO:0000256" key="6">
    <source>
        <dbReference type="ARBA" id="ARBA00022723"/>
    </source>
</evidence>
<keyword evidence="5 14" id="KW-0808">Transferase</keyword>
<feature type="domain" description="HPr(Ser) kinase/phosphorylase N-terminal" evidence="15">
    <location>
        <begin position="4"/>
        <end position="128"/>
    </location>
</feature>
<dbReference type="CDD" id="cd01918">
    <property type="entry name" value="HprK_C"/>
    <property type="match status" value="1"/>
</dbReference>
<evidence type="ECO:0000259" key="16">
    <source>
        <dbReference type="Pfam" id="PF07475"/>
    </source>
</evidence>
<evidence type="ECO:0000256" key="10">
    <source>
        <dbReference type="ARBA" id="ARBA00022842"/>
    </source>
</evidence>
<dbReference type="InterPro" id="IPR028979">
    <property type="entry name" value="Ser_kin/Pase_Hpr-like_N_sf"/>
</dbReference>
<dbReference type="GO" id="GO:0004712">
    <property type="term" value="F:protein serine/threonine/tyrosine kinase activity"/>
    <property type="evidence" value="ECO:0007669"/>
    <property type="project" value="UniProtKB-UniRule"/>
</dbReference>
<dbReference type="PANTHER" id="PTHR30305">
    <property type="entry name" value="PROTEIN YJDM-RELATED"/>
    <property type="match status" value="1"/>
</dbReference>
<dbReference type="InterPro" id="IPR011126">
    <property type="entry name" value="Hpr_kin/Pase_Hpr_N"/>
</dbReference>
<dbReference type="GO" id="GO:0005524">
    <property type="term" value="F:ATP binding"/>
    <property type="evidence" value="ECO:0007669"/>
    <property type="project" value="UniProtKB-UniRule"/>
</dbReference>
<evidence type="ECO:0000256" key="3">
    <source>
        <dbReference type="ARBA" id="ARBA00006883"/>
    </source>
</evidence>
<dbReference type="FunFam" id="3.40.50.300:FF:000174">
    <property type="entry name" value="HPr kinase/phosphorylase"/>
    <property type="match status" value="1"/>
</dbReference>
<gene>
    <name evidence="14 17" type="primary">hprK</name>
    <name evidence="17" type="ORF">H9968_01705</name>
</gene>
<keyword evidence="9 14" id="KW-0067">ATP-binding</keyword>
<comment type="catalytic activity">
    <reaction evidence="13 14">
        <text>[HPr protein]-O-phospho-L-serine + phosphate + H(+) = [HPr protein]-L-serine + diphosphate</text>
        <dbReference type="Rhea" id="RHEA:46604"/>
        <dbReference type="Rhea" id="RHEA-COMP:11602"/>
        <dbReference type="Rhea" id="RHEA-COMP:11603"/>
        <dbReference type="ChEBI" id="CHEBI:15378"/>
        <dbReference type="ChEBI" id="CHEBI:29999"/>
        <dbReference type="ChEBI" id="CHEBI:33019"/>
        <dbReference type="ChEBI" id="CHEBI:43474"/>
        <dbReference type="ChEBI" id="CHEBI:83421"/>
    </reaction>
</comment>
<dbReference type="NCBIfam" id="TIGR00679">
    <property type="entry name" value="hpr-ser"/>
    <property type="match status" value="1"/>
</dbReference>
<comment type="miscellaneous">
    <text evidence="14">Both phosphorylation and phosphorolysis are carried out by the same active site and suggest a common mechanism for both reactions.</text>
</comment>
<evidence type="ECO:0000313" key="17">
    <source>
        <dbReference type="EMBL" id="HIZ38629.1"/>
    </source>
</evidence>
<accession>A0A9D2EJ89</accession>
<evidence type="ECO:0000256" key="4">
    <source>
        <dbReference type="ARBA" id="ARBA00022527"/>
    </source>
</evidence>
<evidence type="ECO:0000256" key="12">
    <source>
        <dbReference type="ARBA" id="ARBA00023277"/>
    </source>
</evidence>
<keyword evidence="7 14" id="KW-0547">Nucleotide-binding</keyword>
<dbReference type="PANTHER" id="PTHR30305:SF1">
    <property type="entry name" value="HPR KINASE_PHOSPHORYLASE"/>
    <property type="match status" value="1"/>
</dbReference>
<proteinExistence type="inferred from homology"/>
<evidence type="ECO:0000256" key="1">
    <source>
        <dbReference type="ARBA" id="ARBA00001120"/>
    </source>
</evidence>
<evidence type="ECO:0000256" key="5">
    <source>
        <dbReference type="ARBA" id="ARBA00022679"/>
    </source>
</evidence>
<dbReference type="EMBL" id="DXBR01000020">
    <property type="protein sequence ID" value="HIZ38629.1"/>
    <property type="molecule type" value="Genomic_DNA"/>
</dbReference>
<evidence type="ECO:0000313" key="18">
    <source>
        <dbReference type="Proteomes" id="UP000824049"/>
    </source>
</evidence>
<feature type="domain" description="HPr kinase/phosphorylase C-terminal" evidence="16">
    <location>
        <begin position="130"/>
        <end position="299"/>
    </location>
</feature>
<feature type="active site" evidence="14">
    <location>
        <position position="139"/>
    </location>
</feature>
<dbReference type="Pfam" id="PF07475">
    <property type="entry name" value="Hpr_kinase_C"/>
    <property type="match status" value="1"/>
</dbReference>
<keyword evidence="4 14" id="KW-0723">Serine/threonine-protein kinase</keyword>
<dbReference type="EC" id="2.7.4.-" evidence="14"/>
<organism evidence="17 18">
    <name type="scientific">Candidatus Anaerobutyricum stercoris</name>
    <dbReference type="NCBI Taxonomy" id="2838457"/>
    <lineage>
        <taxon>Bacteria</taxon>
        <taxon>Bacillati</taxon>
        <taxon>Bacillota</taxon>
        <taxon>Clostridia</taxon>
        <taxon>Lachnospirales</taxon>
        <taxon>Lachnospiraceae</taxon>
        <taxon>Anaerobutyricum</taxon>
    </lineage>
</organism>
<evidence type="ECO:0000256" key="9">
    <source>
        <dbReference type="ARBA" id="ARBA00022840"/>
    </source>
</evidence>
<dbReference type="Gene3D" id="3.40.1390.20">
    <property type="entry name" value="HprK N-terminal domain-like"/>
    <property type="match status" value="1"/>
</dbReference>
<dbReference type="AlphaFoldDB" id="A0A9D2EJ89"/>
<comment type="domain">
    <text evidence="14">The Walker A ATP-binding motif also binds Pi and PPi.</text>
</comment>
<dbReference type="HAMAP" id="MF_01249">
    <property type="entry name" value="HPr_kinase"/>
    <property type="match status" value="1"/>
</dbReference>
<evidence type="ECO:0000256" key="8">
    <source>
        <dbReference type="ARBA" id="ARBA00022777"/>
    </source>
</evidence>
<sequence>MYKVTLTQIIEKMELKNLLPDIDTDSINVNQSGVNRIALQLAGFFEHFDSERIQVIGKVEYAYLEQFDEKHMKPIYEKIFESKIPCIVFCRGLEPSDTMLDVAERAGVPILITSMTTSDFIASAVRWLSEQLAPRISIHGVLVDVYGEGVLIMGESGIGKSEAALELIRRGHRLVSDDVVEIRKVSNDTLIGTSPDITRHFIELRGIGIVDVKSLFGVESVMLNSSIDMVIRLEDWNREGNYDRLGLEEDYIEFLGNKVVCYSIPIRPGRNLAVIVESAAINFRAKKMGYNAAQELYNRVTGSLKKAQDDDGAQE</sequence>
<dbReference type="Pfam" id="PF02603">
    <property type="entry name" value="Hpr_kinase_N"/>
    <property type="match status" value="1"/>
</dbReference>
<feature type="active site" evidence="14">
    <location>
        <position position="160"/>
    </location>
</feature>
<feature type="active site" evidence="14">
    <location>
        <position position="244"/>
    </location>
</feature>
<feature type="region of interest" description="Important for the catalytic mechanism of both phosphorylation and dephosphorylation" evidence="14">
    <location>
        <begin position="202"/>
        <end position="211"/>
    </location>
</feature>
<evidence type="ECO:0000256" key="7">
    <source>
        <dbReference type="ARBA" id="ARBA00022741"/>
    </source>
</evidence>
<dbReference type="Proteomes" id="UP000824049">
    <property type="component" value="Unassembled WGS sequence"/>
</dbReference>
<dbReference type="GO" id="GO:0006109">
    <property type="term" value="P:regulation of carbohydrate metabolic process"/>
    <property type="evidence" value="ECO:0007669"/>
    <property type="project" value="UniProtKB-UniRule"/>
</dbReference>
<dbReference type="InterPro" id="IPR011104">
    <property type="entry name" value="Hpr_kin/Pase_C"/>
</dbReference>
<feature type="active site" description="Proton acceptor; for phosphorylation activity. Proton donor; for dephosphorylation activity" evidence="14">
    <location>
        <position position="178"/>
    </location>
</feature>
<comment type="similarity">
    <text evidence="3 14">Belongs to the HPrK/P family.</text>
</comment>
<evidence type="ECO:0000256" key="13">
    <source>
        <dbReference type="ARBA" id="ARBA00047657"/>
    </source>
</evidence>
<feature type="binding site" evidence="14">
    <location>
        <position position="161"/>
    </location>
    <ligand>
        <name>Mg(2+)</name>
        <dbReference type="ChEBI" id="CHEBI:18420"/>
    </ligand>
</feature>
<comment type="cofactor">
    <cofactor evidence="2 14">
        <name>Mg(2+)</name>
        <dbReference type="ChEBI" id="CHEBI:18420"/>
    </cofactor>
</comment>
<feature type="binding site" evidence="14">
    <location>
        <position position="203"/>
    </location>
    <ligand>
        <name>Mg(2+)</name>
        <dbReference type="ChEBI" id="CHEBI:18420"/>
    </ligand>
</feature>
<evidence type="ECO:0000256" key="2">
    <source>
        <dbReference type="ARBA" id="ARBA00001946"/>
    </source>
</evidence>
<dbReference type="GO" id="GO:0004674">
    <property type="term" value="F:protein serine/threonine kinase activity"/>
    <property type="evidence" value="ECO:0007669"/>
    <property type="project" value="UniProtKB-KW"/>
</dbReference>
<comment type="catalytic activity">
    <reaction evidence="1 14">
        <text>[HPr protein]-L-serine + ATP = [HPr protein]-O-phospho-L-serine + ADP + H(+)</text>
        <dbReference type="Rhea" id="RHEA:46600"/>
        <dbReference type="Rhea" id="RHEA-COMP:11602"/>
        <dbReference type="Rhea" id="RHEA-COMP:11603"/>
        <dbReference type="ChEBI" id="CHEBI:15378"/>
        <dbReference type="ChEBI" id="CHEBI:29999"/>
        <dbReference type="ChEBI" id="CHEBI:30616"/>
        <dbReference type="ChEBI" id="CHEBI:83421"/>
        <dbReference type="ChEBI" id="CHEBI:456216"/>
    </reaction>
</comment>
<dbReference type="Gene3D" id="3.40.50.300">
    <property type="entry name" value="P-loop containing nucleotide triphosphate hydrolases"/>
    <property type="match status" value="1"/>
</dbReference>
<keyword evidence="6 14" id="KW-0479">Metal-binding</keyword>
<keyword evidence="10 14" id="KW-0460">Magnesium</keyword>
<dbReference type="EC" id="2.7.11.-" evidence="14"/>
<comment type="subunit">
    <text evidence="14">Homohexamer.</text>
</comment>
<dbReference type="InterPro" id="IPR003755">
    <property type="entry name" value="HPr(Ser)_kin/Pase"/>
</dbReference>
<dbReference type="GO" id="GO:0000287">
    <property type="term" value="F:magnesium ion binding"/>
    <property type="evidence" value="ECO:0007669"/>
    <property type="project" value="UniProtKB-UniRule"/>
</dbReference>
<dbReference type="GO" id="GO:0000155">
    <property type="term" value="F:phosphorelay sensor kinase activity"/>
    <property type="evidence" value="ECO:0007669"/>
    <property type="project" value="InterPro"/>
</dbReference>
<evidence type="ECO:0000256" key="14">
    <source>
        <dbReference type="HAMAP-Rule" id="MF_01249"/>
    </source>
</evidence>
<dbReference type="SUPFAM" id="SSF53795">
    <property type="entry name" value="PEP carboxykinase-like"/>
    <property type="match status" value="1"/>
</dbReference>
<protein>
    <recommendedName>
        <fullName evidence="14">HPr kinase/phosphorylase</fullName>
        <shortName evidence="14">HPrK/P</shortName>
        <ecNumber evidence="14">2.7.11.-</ecNumber>
        <ecNumber evidence="14">2.7.4.-</ecNumber>
    </recommendedName>
    <alternativeName>
        <fullName evidence="14">HPr(Ser) kinase/phosphorylase</fullName>
    </alternativeName>
</protein>